<dbReference type="AlphaFoldDB" id="A0A8K0CS61"/>
<dbReference type="Proteomes" id="UP000801492">
    <property type="component" value="Unassembled WGS sequence"/>
</dbReference>
<evidence type="ECO:0000313" key="1">
    <source>
        <dbReference type="EMBL" id="KAF2889653.1"/>
    </source>
</evidence>
<reference evidence="1" key="1">
    <citation type="submission" date="2019-08" db="EMBL/GenBank/DDBJ databases">
        <title>The genome of the North American firefly Photinus pyralis.</title>
        <authorList>
            <consortium name="Photinus pyralis genome working group"/>
            <person name="Fallon T.R."/>
            <person name="Sander Lower S.E."/>
            <person name="Weng J.-K."/>
        </authorList>
    </citation>
    <scope>NUCLEOTIDE SEQUENCE</scope>
    <source>
        <strain evidence="1">TRF0915ILg1</strain>
        <tissue evidence="1">Whole body</tissue>
    </source>
</reference>
<gene>
    <name evidence="1" type="ORF">ILUMI_16520</name>
</gene>
<dbReference type="PANTHER" id="PTHR46114">
    <property type="entry name" value="APPLE DOMAIN-CONTAINING PROTEIN"/>
    <property type="match status" value="1"/>
</dbReference>
<evidence type="ECO:0000313" key="2">
    <source>
        <dbReference type="Proteomes" id="UP000801492"/>
    </source>
</evidence>
<protein>
    <submittedName>
        <fullName evidence="1">Uncharacterized protein</fullName>
    </submittedName>
</protein>
<organism evidence="1 2">
    <name type="scientific">Ignelater luminosus</name>
    <name type="common">Cucubano</name>
    <name type="synonym">Pyrophorus luminosus</name>
    <dbReference type="NCBI Taxonomy" id="2038154"/>
    <lineage>
        <taxon>Eukaryota</taxon>
        <taxon>Metazoa</taxon>
        <taxon>Ecdysozoa</taxon>
        <taxon>Arthropoda</taxon>
        <taxon>Hexapoda</taxon>
        <taxon>Insecta</taxon>
        <taxon>Pterygota</taxon>
        <taxon>Neoptera</taxon>
        <taxon>Endopterygota</taxon>
        <taxon>Coleoptera</taxon>
        <taxon>Polyphaga</taxon>
        <taxon>Elateriformia</taxon>
        <taxon>Elateroidea</taxon>
        <taxon>Elateridae</taxon>
        <taxon>Agrypninae</taxon>
        <taxon>Pyrophorini</taxon>
        <taxon>Ignelater</taxon>
    </lineage>
</organism>
<proteinExistence type="predicted"/>
<accession>A0A8K0CS61</accession>
<dbReference type="OrthoDB" id="8063408at2759"/>
<name>A0A8K0CS61_IGNLU</name>
<comment type="caution">
    <text evidence="1">The sequence shown here is derived from an EMBL/GenBank/DDBJ whole genome shotgun (WGS) entry which is preliminary data.</text>
</comment>
<keyword evidence="2" id="KW-1185">Reference proteome</keyword>
<dbReference type="PANTHER" id="PTHR46114:SF1">
    <property type="entry name" value="ZAD DOMAIN-CONTAINING PROTEIN"/>
    <property type="match status" value="1"/>
</dbReference>
<dbReference type="EMBL" id="VTPC01064152">
    <property type="protein sequence ID" value="KAF2889653.1"/>
    <property type="molecule type" value="Genomic_DNA"/>
</dbReference>
<sequence length="95" mass="11103">MSHKLHMLHSHLDEFKDNMGVHSEEQGERFHQDVMDFERRYQGQYNESAVFESCETARYVRSTSEHDFQTLKAELLGLPQREDVAVTASETMKPS</sequence>